<evidence type="ECO:0000313" key="1">
    <source>
        <dbReference type="EMBL" id="KMU53298.1"/>
    </source>
</evidence>
<reference evidence="1 2" key="1">
    <citation type="submission" date="2015-06" db="EMBL/GenBank/DDBJ databases">
        <title>Draft Genome of Serratia marcescens Strain AH0650_Sm1.</title>
        <authorList>
            <person name="Wan Y."/>
            <person name="Gorrie C."/>
            <person name="Holt K."/>
        </authorList>
    </citation>
    <scope>NUCLEOTIDE SEQUENCE [LARGE SCALE GENOMIC DNA]</scope>
    <source>
        <strain evidence="1 2">AH0650_Sm1</strain>
    </source>
</reference>
<dbReference type="AlphaFoldDB" id="A0A656VSE8"/>
<accession>A0A656VSE8</accession>
<dbReference type="Proteomes" id="UP000037482">
    <property type="component" value="Unassembled WGS sequence"/>
</dbReference>
<comment type="caution">
    <text evidence="1">The sequence shown here is derived from an EMBL/GenBank/DDBJ whole genome shotgun (WGS) entry which is preliminary data.</text>
</comment>
<organism evidence="1 2">
    <name type="scientific">Serratia marcescens</name>
    <dbReference type="NCBI Taxonomy" id="615"/>
    <lineage>
        <taxon>Bacteria</taxon>
        <taxon>Pseudomonadati</taxon>
        <taxon>Pseudomonadota</taxon>
        <taxon>Gammaproteobacteria</taxon>
        <taxon>Enterobacterales</taxon>
        <taxon>Yersiniaceae</taxon>
        <taxon>Serratia</taxon>
    </lineage>
</organism>
<name>A0A656VSE8_SERMA</name>
<proteinExistence type="predicted"/>
<evidence type="ECO:0000313" key="2">
    <source>
        <dbReference type="Proteomes" id="UP000037482"/>
    </source>
</evidence>
<protein>
    <submittedName>
        <fullName evidence="1">Uncharacterized protein</fullName>
    </submittedName>
</protein>
<sequence>MEHKWEVIQTDPLNPTSKIIWGHNRGHGSKSKLIKLSKFKLIGYQMRLL</sequence>
<gene>
    <name evidence="1" type="ORF">AB868_01265</name>
</gene>
<dbReference type="EMBL" id="LFJS01000009">
    <property type="protein sequence ID" value="KMU53298.1"/>
    <property type="molecule type" value="Genomic_DNA"/>
</dbReference>